<name>A0A699ZJX6_HAELA</name>
<accession>A0A699ZJX6</accession>
<dbReference type="Proteomes" id="UP000485058">
    <property type="component" value="Unassembled WGS sequence"/>
</dbReference>
<dbReference type="AlphaFoldDB" id="A0A699ZJX6"/>
<dbReference type="EMBL" id="BLLF01001815">
    <property type="protein sequence ID" value="GFH21370.1"/>
    <property type="molecule type" value="Genomic_DNA"/>
</dbReference>
<evidence type="ECO:0000313" key="2">
    <source>
        <dbReference type="Proteomes" id="UP000485058"/>
    </source>
</evidence>
<protein>
    <submittedName>
        <fullName evidence="1">Uncharacterized protein</fullName>
    </submittedName>
</protein>
<organism evidence="1 2">
    <name type="scientific">Haematococcus lacustris</name>
    <name type="common">Green alga</name>
    <name type="synonym">Haematococcus pluvialis</name>
    <dbReference type="NCBI Taxonomy" id="44745"/>
    <lineage>
        <taxon>Eukaryota</taxon>
        <taxon>Viridiplantae</taxon>
        <taxon>Chlorophyta</taxon>
        <taxon>core chlorophytes</taxon>
        <taxon>Chlorophyceae</taxon>
        <taxon>CS clade</taxon>
        <taxon>Chlamydomonadales</taxon>
        <taxon>Haematococcaceae</taxon>
        <taxon>Haematococcus</taxon>
    </lineage>
</organism>
<gene>
    <name evidence="1" type="ORF">HaLaN_18661</name>
</gene>
<comment type="caution">
    <text evidence="1">The sequence shown here is derived from an EMBL/GenBank/DDBJ whole genome shotgun (WGS) entry which is preliminary data.</text>
</comment>
<evidence type="ECO:0000313" key="1">
    <source>
        <dbReference type="EMBL" id="GFH21370.1"/>
    </source>
</evidence>
<sequence>MGSCEVDAGSDMSEDVFGDIFQQGHPTMAAWSTPSRRAKQGALTSLAIPEAEAVLDATSGRLDQRYTSNLDFGLALHHELDTWPGRDISMAGSPDGPTRWVEPG</sequence>
<reference evidence="1 2" key="1">
    <citation type="submission" date="2020-02" db="EMBL/GenBank/DDBJ databases">
        <title>Draft genome sequence of Haematococcus lacustris strain NIES-144.</title>
        <authorList>
            <person name="Morimoto D."/>
            <person name="Nakagawa S."/>
            <person name="Yoshida T."/>
            <person name="Sawayama S."/>
        </authorList>
    </citation>
    <scope>NUCLEOTIDE SEQUENCE [LARGE SCALE GENOMIC DNA]</scope>
    <source>
        <strain evidence="1 2">NIES-144</strain>
    </source>
</reference>
<feature type="non-terminal residue" evidence="1">
    <location>
        <position position="1"/>
    </location>
</feature>
<proteinExistence type="predicted"/>
<keyword evidence="2" id="KW-1185">Reference proteome</keyword>